<evidence type="ECO:0000256" key="2">
    <source>
        <dbReference type="ARBA" id="ARBA00023012"/>
    </source>
</evidence>
<dbReference type="OrthoDB" id="9759607at2"/>
<dbReference type="GO" id="GO:0000156">
    <property type="term" value="F:phosphorelay response regulator activity"/>
    <property type="evidence" value="ECO:0007669"/>
    <property type="project" value="TreeGrafter"/>
</dbReference>
<dbReference type="PANTHER" id="PTHR48111">
    <property type="entry name" value="REGULATOR OF RPOS"/>
    <property type="match status" value="1"/>
</dbReference>
<dbReference type="SUPFAM" id="SSF55073">
    <property type="entry name" value="Nucleotide cyclase"/>
    <property type="match status" value="1"/>
</dbReference>
<dbReference type="GO" id="GO:0000976">
    <property type="term" value="F:transcription cis-regulatory region binding"/>
    <property type="evidence" value="ECO:0007669"/>
    <property type="project" value="TreeGrafter"/>
</dbReference>
<evidence type="ECO:0000256" key="4">
    <source>
        <dbReference type="ARBA" id="ARBA00023125"/>
    </source>
</evidence>
<evidence type="ECO:0000313" key="9">
    <source>
        <dbReference type="EMBL" id="QFG00236.1"/>
    </source>
</evidence>
<keyword evidence="4" id="KW-0238">DNA-binding</keyword>
<keyword evidence="5" id="KW-0804">Transcription</keyword>
<feature type="modified residue" description="4-aspartylphosphate" evidence="6">
    <location>
        <position position="373"/>
    </location>
</feature>
<dbReference type="Gene3D" id="3.40.50.2300">
    <property type="match status" value="2"/>
</dbReference>
<feature type="domain" description="GGDEF" evidence="8">
    <location>
        <begin position="173"/>
        <end position="306"/>
    </location>
</feature>
<dbReference type="EMBL" id="CP031223">
    <property type="protein sequence ID" value="QFG00236.1"/>
    <property type="molecule type" value="Genomic_DNA"/>
</dbReference>
<dbReference type="NCBIfam" id="TIGR00254">
    <property type="entry name" value="GGDEF"/>
    <property type="match status" value="1"/>
</dbReference>
<evidence type="ECO:0000256" key="5">
    <source>
        <dbReference type="ARBA" id="ARBA00023163"/>
    </source>
</evidence>
<dbReference type="InterPro" id="IPR000160">
    <property type="entry name" value="GGDEF_dom"/>
</dbReference>
<evidence type="ECO:0000256" key="1">
    <source>
        <dbReference type="ARBA" id="ARBA00022553"/>
    </source>
</evidence>
<dbReference type="Gene3D" id="3.30.70.270">
    <property type="match status" value="1"/>
</dbReference>
<dbReference type="InterPro" id="IPR043128">
    <property type="entry name" value="Rev_trsase/Diguanyl_cyclase"/>
</dbReference>
<dbReference type="Pfam" id="PF00990">
    <property type="entry name" value="GGDEF"/>
    <property type="match status" value="1"/>
</dbReference>
<dbReference type="AlphaFoldDB" id="A0A5J6SQJ9"/>
<dbReference type="CDD" id="cd01949">
    <property type="entry name" value="GGDEF"/>
    <property type="match status" value="1"/>
</dbReference>
<dbReference type="InterPro" id="IPR011006">
    <property type="entry name" value="CheY-like_superfamily"/>
</dbReference>
<dbReference type="RefSeq" id="WP_151701122.1">
    <property type="nucleotide sequence ID" value="NZ_CP031223.1"/>
</dbReference>
<protein>
    <submittedName>
        <fullName evidence="9">Diguanylate cyclase</fullName>
    </submittedName>
</protein>
<evidence type="ECO:0000256" key="3">
    <source>
        <dbReference type="ARBA" id="ARBA00023015"/>
    </source>
</evidence>
<proteinExistence type="predicted"/>
<dbReference type="InterPro" id="IPR039420">
    <property type="entry name" value="WalR-like"/>
</dbReference>
<dbReference type="PROSITE" id="PS50110">
    <property type="entry name" value="RESPONSE_REGULATORY"/>
    <property type="match status" value="2"/>
</dbReference>
<evidence type="ECO:0000313" key="10">
    <source>
        <dbReference type="Proteomes" id="UP000325517"/>
    </source>
</evidence>
<feature type="domain" description="Response regulatory" evidence="7">
    <location>
        <begin position="317"/>
        <end position="440"/>
    </location>
</feature>
<name>A0A5J6SQJ9_9BACI</name>
<dbReference type="GO" id="GO:0032993">
    <property type="term" value="C:protein-DNA complex"/>
    <property type="evidence" value="ECO:0007669"/>
    <property type="project" value="TreeGrafter"/>
</dbReference>
<evidence type="ECO:0000259" key="7">
    <source>
        <dbReference type="PROSITE" id="PS50110"/>
    </source>
</evidence>
<dbReference type="Proteomes" id="UP000325517">
    <property type="component" value="Chromosome"/>
</dbReference>
<evidence type="ECO:0000256" key="6">
    <source>
        <dbReference type="PROSITE-ProRule" id="PRU00169"/>
    </source>
</evidence>
<dbReference type="SUPFAM" id="SSF52172">
    <property type="entry name" value="CheY-like"/>
    <property type="match status" value="2"/>
</dbReference>
<comment type="caution">
    <text evidence="6">Lacks conserved residue(s) required for the propagation of feature annotation.</text>
</comment>
<gene>
    <name evidence="9" type="ORF">PB01_16255</name>
</gene>
<dbReference type="InterPro" id="IPR001789">
    <property type="entry name" value="Sig_transdc_resp-reg_receiver"/>
</dbReference>
<keyword evidence="2" id="KW-0902">Two-component regulatory system</keyword>
<dbReference type="GO" id="GO:0006355">
    <property type="term" value="P:regulation of DNA-templated transcription"/>
    <property type="evidence" value="ECO:0007669"/>
    <property type="project" value="TreeGrafter"/>
</dbReference>
<evidence type="ECO:0000259" key="8">
    <source>
        <dbReference type="PROSITE" id="PS50887"/>
    </source>
</evidence>
<dbReference type="Pfam" id="PF00072">
    <property type="entry name" value="Response_reg"/>
    <property type="match status" value="1"/>
</dbReference>
<dbReference type="GO" id="GO:0005829">
    <property type="term" value="C:cytosol"/>
    <property type="evidence" value="ECO:0007669"/>
    <property type="project" value="TreeGrafter"/>
</dbReference>
<keyword evidence="3" id="KW-0805">Transcription regulation</keyword>
<organism evidence="9 10">
    <name type="scientific">Psychrobacillus glaciei</name>
    <dbReference type="NCBI Taxonomy" id="2283160"/>
    <lineage>
        <taxon>Bacteria</taxon>
        <taxon>Bacillati</taxon>
        <taxon>Bacillota</taxon>
        <taxon>Bacilli</taxon>
        <taxon>Bacillales</taxon>
        <taxon>Bacillaceae</taxon>
        <taxon>Psychrobacillus</taxon>
    </lineage>
</organism>
<dbReference type="KEGG" id="psyo:PB01_16255"/>
<dbReference type="SMART" id="SM00448">
    <property type="entry name" value="REC"/>
    <property type="match status" value="1"/>
</dbReference>
<dbReference type="InterPro" id="IPR029787">
    <property type="entry name" value="Nucleotide_cyclase"/>
</dbReference>
<dbReference type="SMART" id="SM00267">
    <property type="entry name" value="GGDEF"/>
    <property type="match status" value="1"/>
</dbReference>
<dbReference type="PANTHER" id="PTHR48111:SF1">
    <property type="entry name" value="TWO-COMPONENT RESPONSE REGULATOR ORR33"/>
    <property type="match status" value="1"/>
</dbReference>
<keyword evidence="1 6" id="KW-0597">Phosphoprotein</keyword>
<feature type="domain" description="Response regulatory" evidence="7">
    <location>
        <begin position="16"/>
        <end position="133"/>
    </location>
</feature>
<reference evidence="9 10" key="1">
    <citation type="submission" date="2018-07" db="EMBL/GenBank/DDBJ databases">
        <title>Complete genome sequence of Psychrobacillus sp. PB01, isolated from iceberg, and comparative genome analysis of Psychrobacillus strains.</title>
        <authorList>
            <person name="Lee P.C."/>
        </authorList>
    </citation>
    <scope>NUCLEOTIDE SEQUENCE [LARGE SCALE GENOMIC DNA]</scope>
    <source>
        <strain evidence="9 10">PB01</strain>
    </source>
</reference>
<accession>A0A5J6SQJ9</accession>
<dbReference type="PROSITE" id="PS50887">
    <property type="entry name" value="GGDEF"/>
    <property type="match status" value="1"/>
</dbReference>
<keyword evidence="10" id="KW-1185">Reference proteome</keyword>
<sequence>MFTSKPIPQKRNNIGFVLLVLHNISEASILKMDLENQGYTVLIAPTGQIGIQQFQINEIDLCCVSTELTDMTTIEFLTLMKEQSRKRLVPMVVLDIENKHAEEKANYVRNGAFDLIFPTEENDLLEAVIANLIEVRISIVSLQSSDPLTGTLNQLSFEKKASTMIQDFDSSNQTFSISLLDIQNFQKMNESFGFTYTNEVLSQFSKFIQSQLSEEDFFFRLHGATFIILQNNTNEDKALRKTNQLMQSSQSVIYKHDNLPFHLSFHAGIAEWVRSYHSIDQLVENAKQALSVAKHTNEAKCVSFNNMDTTSILPTVRVIIVDDNRLSNKMLQKQFQSWKSPRFVIDIKSHENGYEFIQSDWYHPSDYHIILLDIVMPKMDGLEVLDQIRANFPSDRIIISMLTSRTNDQDILHALNKGADDYMVKPFHPQEVLVRIQRLASRLFT</sequence>